<feature type="region of interest" description="Disordered" evidence="1">
    <location>
        <begin position="75"/>
        <end position="119"/>
    </location>
</feature>
<dbReference type="InterPro" id="IPR034079">
    <property type="entry name" value="R3H_KhpB"/>
</dbReference>
<comment type="caution">
    <text evidence="3">The sequence shown here is derived from an EMBL/GenBank/DDBJ whole genome shotgun (WGS) entry which is preliminary data.</text>
</comment>
<dbReference type="SMART" id="SM00393">
    <property type="entry name" value="R3H"/>
    <property type="match status" value="1"/>
</dbReference>
<sequence>MQIRIDADNFREARRETLIEQALQLAGEAKETGKTKTIPPLNPAERRIVHMALQDDSTIRSRSVGDGLFKKIIIYLPGTEKRRPSRRNRGKKTTQEKKPSTGNSNGSSDTGAENADTAS</sequence>
<evidence type="ECO:0000313" key="4">
    <source>
        <dbReference type="Proteomes" id="UP000614424"/>
    </source>
</evidence>
<dbReference type="PANTHER" id="PTHR35800:SF1">
    <property type="entry name" value="RNA-BINDING PROTEIN KHPB"/>
    <property type="match status" value="1"/>
</dbReference>
<dbReference type="PROSITE" id="PS51061">
    <property type="entry name" value="R3H"/>
    <property type="match status" value="1"/>
</dbReference>
<dbReference type="Pfam" id="PF01424">
    <property type="entry name" value="R3H"/>
    <property type="match status" value="1"/>
</dbReference>
<gene>
    <name evidence="3" type="ORF">H8E41_00195</name>
</gene>
<organism evidence="3 4">
    <name type="scientific">Candidatus Desulfobia pelagia</name>
    <dbReference type="NCBI Taxonomy" id="2841692"/>
    <lineage>
        <taxon>Bacteria</taxon>
        <taxon>Pseudomonadati</taxon>
        <taxon>Thermodesulfobacteriota</taxon>
        <taxon>Desulfobulbia</taxon>
        <taxon>Desulfobulbales</taxon>
        <taxon>Desulfobulbaceae</taxon>
        <taxon>Candidatus Desulfobia</taxon>
    </lineage>
</organism>
<dbReference type="Proteomes" id="UP000614424">
    <property type="component" value="Unassembled WGS sequence"/>
</dbReference>
<feature type="compositionally biased region" description="Basic residues" evidence="1">
    <location>
        <begin position="83"/>
        <end position="92"/>
    </location>
</feature>
<accession>A0A8J6TAZ3</accession>
<dbReference type="SUPFAM" id="SSF82708">
    <property type="entry name" value="R3H domain"/>
    <property type="match status" value="1"/>
</dbReference>
<evidence type="ECO:0000256" key="1">
    <source>
        <dbReference type="SAM" id="MobiDB-lite"/>
    </source>
</evidence>
<reference evidence="3 4" key="1">
    <citation type="submission" date="2020-08" db="EMBL/GenBank/DDBJ databases">
        <title>Bridging the membrane lipid divide: bacteria of the FCB group superphylum have the potential to synthesize archaeal ether lipids.</title>
        <authorList>
            <person name="Villanueva L."/>
            <person name="Von Meijenfeldt F.A.B."/>
            <person name="Westbye A.B."/>
            <person name="Yadav S."/>
            <person name="Hopmans E.C."/>
            <person name="Dutilh B.E."/>
            <person name="Sinninghe Damste J.S."/>
        </authorList>
    </citation>
    <scope>NUCLEOTIDE SEQUENCE [LARGE SCALE GENOMIC DNA]</scope>
    <source>
        <strain evidence="3">NIOZ-UU47</strain>
    </source>
</reference>
<dbReference type="CDD" id="cd02644">
    <property type="entry name" value="R3H_jag"/>
    <property type="match status" value="1"/>
</dbReference>
<dbReference type="Gene3D" id="3.30.1370.50">
    <property type="entry name" value="R3H-like domain"/>
    <property type="match status" value="1"/>
</dbReference>
<dbReference type="EMBL" id="JACNJZ010000013">
    <property type="protein sequence ID" value="MBC8316296.1"/>
    <property type="molecule type" value="Genomic_DNA"/>
</dbReference>
<dbReference type="InterPro" id="IPR001374">
    <property type="entry name" value="R3H_dom"/>
</dbReference>
<protein>
    <recommendedName>
        <fullName evidence="2">R3H domain-containing protein</fullName>
    </recommendedName>
</protein>
<feature type="compositionally biased region" description="Low complexity" evidence="1">
    <location>
        <begin position="100"/>
        <end position="111"/>
    </location>
</feature>
<evidence type="ECO:0000313" key="3">
    <source>
        <dbReference type="EMBL" id="MBC8316296.1"/>
    </source>
</evidence>
<dbReference type="InterPro" id="IPR039247">
    <property type="entry name" value="KhpB"/>
</dbReference>
<evidence type="ECO:0000259" key="2">
    <source>
        <dbReference type="PROSITE" id="PS51061"/>
    </source>
</evidence>
<proteinExistence type="predicted"/>
<dbReference type="AlphaFoldDB" id="A0A8J6TAZ3"/>
<dbReference type="InterPro" id="IPR036867">
    <property type="entry name" value="R3H_dom_sf"/>
</dbReference>
<feature type="domain" description="R3H" evidence="2">
    <location>
        <begin position="12"/>
        <end position="78"/>
    </location>
</feature>
<dbReference type="GO" id="GO:0003723">
    <property type="term" value="F:RNA binding"/>
    <property type="evidence" value="ECO:0007669"/>
    <property type="project" value="InterPro"/>
</dbReference>
<dbReference type="PANTHER" id="PTHR35800">
    <property type="entry name" value="PROTEIN JAG"/>
    <property type="match status" value="1"/>
</dbReference>
<name>A0A8J6TAZ3_9BACT</name>